<feature type="compositionally biased region" description="Basic residues" evidence="1">
    <location>
        <begin position="473"/>
        <end position="482"/>
    </location>
</feature>
<feature type="compositionally biased region" description="Basic and acidic residues" evidence="1">
    <location>
        <begin position="116"/>
        <end position="126"/>
    </location>
</feature>
<dbReference type="EMBL" id="JAIXMP010000015">
    <property type="protein sequence ID" value="KAI9261540.1"/>
    <property type="molecule type" value="Genomic_DNA"/>
</dbReference>
<reference evidence="2" key="1">
    <citation type="journal article" date="2022" name="IScience">
        <title>Evolution of zygomycete secretomes and the origins of terrestrial fungal ecologies.</title>
        <authorList>
            <person name="Chang Y."/>
            <person name="Wang Y."/>
            <person name="Mondo S."/>
            <person name="Ahrendt S."/>
            <person name="Andreopoulos W."/>
            <person name="Barry K."/>
            <person name="Beard J."/>
            <person name="Benny G.L."/>
            <person name="Blankenship S."/>
            <person name="Bonito G."/>
            <person name="Cuomo C."/>
            <person name="Desiro A."/>
            <person name="Gervers K.A."/>
            <person name="Hundley H."/>
            <person name="Kuo A."/>
            <person name="LaButti K."/>
            <person name="Lang B.F."/>
            <person name="Lipzen A."/>
            <person name="O'Donnell K."/>
            <person name="Pangilinan J."/>
            <person name="Reynolds N."/>
            <person name="Sandor L."/>
            <person name="Smith M.E."/>
            <person name="Tsang A."/>
            <person name="Grigoriev I.V."/>
            <person name="Stajich J.E."/>
            <person name="Spatafora J.W."/>
        </authorList>
    </citation>
    <scope>NUCLEOTIDE SEQUENCE</scope>
    <source>
        <strain evidence="2">RSA 2281</strain>
    </source>
</reference>
<organism evidence="2 3">
    <name type="scientific">Phascolomyces articulosus</name>
    <dbReference type="NCBI Taxonomy" id="60185"/>
    <lineage>
        <taxon>Eukaryota</taxon>
        <taxon>Fungi</taxon>
        <taxon>Fungi incertae sedis</taxon>
        <taxon>Mucoromycota</taxon>
        <taxon>Mucoromycotina</taxon>
        <taxon>Mucoromycetes</taxon>
        <taxon>Mucorales</taxon>
        <taxon>Lichtheimiaceae</taxon>
        <taxon>Phascolomyces</taxon>
    </lineage>
</organism>
<accession>A0AAD5K9G5</accession>
<proteinExistence type="predicted"/>
<feature type="compositionally biased region" description="Basic and acidic residues" evidence="1">
    <location>
        <begin position="454"/>
        <end position="472"/>
    </location>
</feature>
<reference evidence="2" key="2">
    <citation type="submission" date="2023-02" db="EMBL/GenBank/DDBJ databases">
        <authorList>
            <consortium name="DOE Joint Genome Institute"/>
            <person name="Mondo S.J."/>
            <person name="Chang Y."/>
            <person name="Wang Y."/>
            <person name="Ahrendt S."/>
            <person name="Andreopoulos W."/>
            <person name="Barry K."/>
            <person name="Beard J."/>
            <person name="Benny G.L."/>
            <person name="Blankenship S."/>
            <person name="Bonito G."/>
            <person name="Cuomo C."/>
            <person name="Desiro A."/>
            <person name="Gervers K.A."/>
            <person name="Hundley H."/>
            <person name="Kuo A."/>
            <person name="LaButti K."/>
            <person name="Lang B.F."/>
            <person name="Lipzen A."/>
            <person name="O'Donnell K."/>
            <person name="Pangilinan J."/>
            <person name="Reynolds N."/>
            <person name="Sandor L."/>
            <person name="Smith M.W."/>
            <person name="Tsang A."/>
            <person name="Grigoriev I.V."/>
            <person name="Stajich J.E."/>
            <person name="Spatafora J.W."/>
        </authorList>
    </citation>
    <scope>NUCLEOTIDE SEQUENCE</scope>
    <source>
        <strain evidence="2">RSA 2281</strain>
    </source>
</reference>
<evidence type="ECO:0000313" key="2">
    <source>
        <dbReference type="EMBL" id="KAI9261540.1"/>
    </source>
</evidence>
<name>A0AAD5K9G5_9FUNG</name>
<evidence type="ECO:0000313" key="3">
    <source>
        <dbReference type="Proteomes" id="UP001209540"/>
    </source>
</evidence>
<dbReference type="AlphaFoldDB" id="A0AAD5K9G5"/>
<feature type="compositionally biased region" description="Low complexity" evidence="1">
    <location>
        <begin position="147"/>
        <end position="175"/>
    </location>
</feature>
<comment type="caution">
    <text evidence="2">The sequence shown here is derived from an EMBL/GenBank/DDBJ whole genome shotgun (WGS) entry which is preliminary data.</text>
</comment>
<keyword evidence="3" id="KW-1185">Reference proteome</keyword>
<dbReference type="Proteomes" id="UP001209540">
    <property type="component" value="Unassembled WGS sequence"/>
</dbReference>
<feature type="compositionally biased region" description="Basic and acidic residues" evidence="1">
    <location>
        <begin position="94"/>
        <end position="107"/>
    </location>
</feature>
<feature type="compositionally biased region" description="Basic and acidic residues" evidence="1">
    <location>
        <begin position="28"/>
        <end position="50"/>
    </location>
</feature>
<feature type="compositionally biased region" description="Low complexity" evidence="1">
    <location>
        <begin position="196"/>
        <end position="215"/>
    </location>
</feature>
<evidence type="ECO:0000256" key="1">
    <source>
        <dbReference type="SAM" id="MobiDB-lite"/>
    </source>
</evidence>
<gene>
    <name evidence="2" type="ORF">BDA99DRAFT_78906</name>
</gene>
<feature type="compositionally biased region" description="Acidic residues" evidence="1">
    <location>
        <begin position="391"/>
        <end position="400"/>
    </location>
</feature>
<sequence length="522" mass="58802">MKDYISGSDIDSEEDDYAPIAVSSWGDQAKKEDPPKEENKENEKKNDWRSLLDPNAEVAANGLGSGGLHRQGKNYRPVDETLILQQRLSGASLKTEKEKKEHRERNARIKRKIMRYAKELDEDRPTPRKFLSSSSSSSKYSKKPYQSTRSNSFSTSSSSVSSRSRYSSSFSSTKKPFSKQSHHPSSSSFSDHDHATSYTRLISPSSSSTTATTTKTKQEPPITTNSVDNPLTVFRETAPWDESPDDIHPSAPSGPSIPSPVSQQKLKKKPSVRFSYPLEQPPPTVLHSPKLKKATISPATTSTPPSKSGPGEATQPQQSSSINIATTSINTALSDIISPVQKEPTKPSPTTITDTNNPWLNSPLLEEPFWTNRSKTDTKKQEDVVKKKNDENDDMLVEETEPLHSLQKLDTTGAAPKWTSGHMLTPSPVTAPTKRMEPPPWEPPPSAEWFKTFEPSKSKKKEEDSNMYDDPHYHHRHRHRHQQQQYPPHHPKKKKSIGNLHLHHTFQQKIPRYKYLPLYHPL</sequence>
<feature type="region of interest" description="Disordered" evidence="1">
    <location>
        <begin position="86"/>
        <end position="496"/>
    </location>
</feature>
<feature type="compositionally biased region" description="Low complexity" evidence="1">
    <location>
        <begin position="249"/>
        <end position="262"/>
    </location>
</feature>
<protein>
    <submittedName>
        <fullName evidence="2">Uncharacterized protein</fullName>
    </submittedName>
</protein>
<feature type="compositionally biased region" description="Basic and acidic residues" evidence="1">
    <location>
        <begin position="374"/>
        <end position="390"/>
    </location>
</feature>
<feature type="compositionally biased region" description="Low complexity" evidence="1">
    <location>
        <begin position="294"/>
        <end position="311"/>
    </location>
</feature>
<feature type="region of interest" description="Disordered" evidence="1">
    <location>
        <begin position="1"/>
        <end position="51"/>
    </location>
</feature>
<feature type="compositionally biased region" description="Polar residues" evidence="1">
    <location>
        <begin position="348"/>
        <end position="360"/>
    </location>
</feature>
<feature type="compositionally biased region" description="Low complexity" evidence="1">
    <location>
        <begin position="319"/>
        <end position="332"/>
    </location>
</feature>